<proteinExistence type="predicted"/>
<accession>B2FSX6</accession>
<keyword evidence="2" id="KW-1185">Reference proteome</keyword>
<dbReference type="KEGG" id="sml:Smlt2610"/>
<dbReference type="AlphaFoldDB" id="B2FSX6"/>
<evidence type="ECO:0000313" key="2">
    <source>
        <dbReference type="Proteomes" id="UP000008840"/>
    </source>
</evidence>
<dbReference type="HOGENOM" id="CLU_1495414_0_0_6"/>
<dbReference type="EnsemblBacteria" id="CAQ46086">
    <property type="protein sequence ID" value="CAQ46086"/>
    <property type="gene ID" value="Smlt2610"/>
</dbReference>
<sequence length="180" mass="19106">MDRTVPMRMVGGTLRRSMALSKPAAGWIDAGSHSGAVDHPRHQARKWHQCKCGNDAQASGHPAVRRGRLWMRSQPGGMTGPAVEALLPSAPGATGTFVMEGGVAAAPTLEAAMGRASLSTQRSHDCNPDQGSCGAPCKQFTVDHSPCSILRFPVLLRRISSRTPPALRRPSTRACHPRAA</sequence>
<name>B2FSX6_STRMK</name>
<evidence type="ECO:0000313" key="1">
    <source>
        <dbReference type="EMBL" id="CAQ46086.1"/>
    </source>
</evidence>
<dbReference type="Proteomes" id="UP000008840">
    <property type="component" value="Chromosome"/>
</dbReference>
<organism evidence="1 2">
    <name type="scientific">Stenotrophomonas maltophilia (strain K279a)</name>
    <dbReference type="NCBI Taxonomy" id="522373"/>
    <lineage>
        <taxon>Bacteria</taxon>
        <taxon>Pseudomonadati</taxon>
        <taxon>Pseudomonadota</taxon>
        <taxon>Gammaproteobacteria</taxon>
        <taxon>Lysobacterales</taxon>
        <taxon>Lysobacteraceae</taxon>
        <taxon>Stenotrophomonas</taxon>
        <taxon>Stenotrophomonas maltophilia group</taxon>
    </lineage>
</organism>
<gene>
    <name evidence="1" type="ordered locus">Smlt2610</name>
</gene>
<dbReference type="EMBL" id="AM743169">
    <property type="protein sequence ID" value="CAQ46086.1"/>
    <property type="molecule type" value="Genomic_DNA"/>
</dbReference>
<protein>
    <submittedName>
        <fullName evidence="1">Uncharacterized protein</fullName>
    </submittedName>
</protein>
<reference evidence="1 2" key="1">
    <citation type="journal article" date="2008" name="Genome Biol.">
        <title>The complete genome, comparative and functional analysis of Stenotrophomonas maltophilia reveals an organism heavily shielded by drug resistance determinants.</title>
        <authorList>
            <person name="Crossman L.C."/>
            <person name="Gould V.C."/>
            <person name="Dow J.M."/>
            <person name="Vernikos G.S."/>
            <person name="Okazaki A."/>
            <person name="Sebaihia M."/>
            <person name="Saunders D."/>
            <person name="Arrowsmith C."/>
            <person name="Carver T."/>
            <person name="Peters N."/>
            <person name="Adlem E."/>
            <person name="Kerhornou A."/>
            <person name="Lord A."/>
            <person name="Murphy L."/>
            <person name="Seeger K."/>
            <person name="Squares R."/>
            <person name="Rutter S."/>
            <person name="Quail M.A."/>
            <person name="Rajandream M.A."/>
            <person name="Harris D."/>
            <person name="Churcher C."/>
            <person name="Bentley S.D."/>
            <person name="Parkhill J."/>
            <person name="Thomson N.R."/>
            <person name="Avison M.B."/>
        </authorList>
    </citation>
    <scope>NUCLEOTIDE SEQUENCE [LARGE SCALE GENOMIC DNA]</scope>
    <source>
        <strain evidence="1 2">K279a</strain>
    </source>
</reference>